<reference evidence="5 7" key="1">
    <citation type="submission" date="2008-03" db="EMBL/GenBank/DDBJ databases">
        <title>Annotation of Ixodes scapularis.</title>
        <authorList>
            <consortium name="Ixodes scapularis Genome Project Consortium"/>
            <person name="Caler E."/>
            <person name="Hannick L.I."/>
            <person name="Bidwell S."/>
            <person name="Joardar V."/>
            <person name="Thiagarajan M."/>
            <person name="Amedeo P."/>
            <person name="Galinsky K.J."/>
            <person name="Schobel S."/>
            <person name="Inman J."/>
            <person name="Hostetler J."/>
            <person name="Miller J."/>
            <person name="Hammond M."/>
            <person name="Megy K."/>
            <person name="Lawson D."/>
            <person name="Kodira C."/>
            <person name="Sutton G."/>
            <person name="Meyer J."/>
            <person name="Hill C.A."/>
            <person name="Birren B."/>
            <person name="Nene V."/>
            <person name="Collins F."/>
            <person name="Alarcon-Chaidez F."/>
            <person name="Wikel S."/>
            <person name="Strausberg R."/>
        </authorList>
    </citation>
    <scope>NUCLEOTIDE SEQUENCE [LARGE SCALE GENOMIC DNA]</scope>
    <source>
        <strain evidence="7">Wikel</strain>
        <strain evidence="5">Wikel colony</strain>
    </source>
</reference>
<name>B7Q6E6_IXOSC</name>
<evidence type="ECO:0000259" key="4">
    <source>
        <dbReference type="Pfam" id="PF17681"/>
    </source>
</evidence>
<dbReference type="VEuPathDB" id="VectorBase:ISCW011577"/>
<dbReference type="EMBL" id="ABJB010610727">
    <property type="status" value="NOT_ANNOTATED_CDS"/>
    <property type="molecule type" value="Genomic_DNA"/>
</dbReference>
<dbReference type="OrthoDB" id="78652at2759"/>
<dbReference type="AlphaFoldDB" id="B7Q6E6"/>
<dbReference type="Proteomes" id="UP000001555">
    <property type="component" value="Unassembled WGS sequence"/>
</dbReference>
<dbReference type="EMBL" id="ABJB010753088">
    <property type="status" value="NOT_ANNOTATED_CDS"/>
    <property type="molecule type" value="Genomic_DNA"/>
</dbReference>
<dbReference type="PaxDb" id="6945-B7Q6E6"/>
<evidence type="ECO:0000313" key="7">
    <source>
        <dbReference type="Proteomes" id="UP000001555"/>
    </source>
</evidence>
<sequence length="130" mass="14444">MHFQDKLDMYHLLFPALLDLVNAVKAGEVHGCSILETVHKHSISGIPIVRDSMNIILHKGYAVLVHQINCWMLHGMLRDPYAEFFVHRLSEGSSPCKAVGSSNPSSVRPAPSKVSLESMDNFGLEPRLLP</sequence>
<dbReference type="EMBL" id="ABJB010035978">
    <property type="status" value="NOT_ANNOTATED_CDS"/>
    <property type="molecule type" value="Genomic_DNA"/>
</dbReference>
<dbReference type="STRING" id="6945.B7Q6E6"/>
<evidence type="ECO:0000313" key="5">
    <source>
        <dbReference type="EMBL" id="EEC14418.1"/>
    </source>
</evidence>
<dbReference type="EMBL" id="ABJB011140769">
    <property type="status" value="NOT_ANNOTATED_CDS"/>
    <property type="molecule type" value="Genomic_DNA"/>
</dbReference>
<feature type="domain" description="Gamma tubulin complex component protein N-terminal" evidence="4">
    <location>
        <begin position="7"/>
        <end position="91"/>
    </location>
</feature>
<dbReference type="VEuPathDB" id="VectorBase:ISCI011577"/>
<dbReference type="Pfam" id="PF17681">
    <property type="entry name" value="GCP_N_terminal"/>
    <property type="match status" value="1"/>
</dbReference>
<feature type="signal peptide" evidence="3">
    <location>
        <begin position="1"/>
        <end position="23"/>
    </location>
</feature>
<dbReference type="InParanoid" id="B7Q6E6"/>
<gene>
    <name evidence="5" type="ORF">IscW_ISCW011577</name>
</gene>
<dbReference type="EMBL" id="DS867138">
    <property type="protein sequence ID" value="EEC14418.1"/>
    <property type="molecule type" value="Genomic_DNA"/>
</dbReference>
<keyword evidence="1" id="KW-0493">Microtubule</keyword>
<keyword evidence="3" id="KW-0732">Signal</keyword>
<proteinExistence type="evidence at protein level"/>
<evidence type="ECO:0000313" key="6">
    <source>
        <dbReference type="EnsemblMetazoa" id="ISCW011577-PA"/>
    </source>
</evidence>
<dbReference type="EMBL" id="ABJB010627234">
    <property type="status" value="NOT_ANNOTATED_CDS"/>
    <property type="molecule type" value="Genomic_DNA"/>
</dbReference>
<dbReference type="VEuPathDB" id="VectorBase:ISCP_036580"/>
<dbReference type="EMBL" id="ABJB010595754">
    <property type="status" value="NOT_ANNOTATED_CDS"/>
    <property type="molecule type" value="Genomic_DNA"/>
</dbReference>
<evidence type="ECO:0000256" key="2">
    <source>
        <dbReference type="SAM" id="MobiDB-lite"/>
    </source>
</evidence>
<keyword evidence="8" id="KW-1267">Proteomics identification</keyword>
<feature type="chain" id="PRO_5010826694" evidence="3">
    <location>
        <begin position="24"/>
        <end position="130"/>
    </location>
</feature>
<feature type="region of interest" description="Disordered" evidence="2">
    <location>
        <begin position="94"/>
        <end position="113"/>
    </location>
</feature>
<feature type="non-terminal residue" evidence="5">
    <location>
        <position position="130"/>
    </location>
</feature>
<keyword evidence="7" id="KW-1185">Reference proteome</keyword>
<accession>B7Q6E6</accession>
<protein>
    <submittedName>
        <fullName evidence="5">Gamma-tubulin complex component, putative</fullName>
    </submittedName>
</protein>
<dbReference type="InterPro" id="IPR041470">
    <property type="entry name" value="GCP_N"/>
</dbReference>
<dbReference type="GO" id="GO:0005874">
    <property type="term" value="C:microtubule"/>
    <property type="evidence" value="ECO:0007669"/>
    <property type="project" value="UniProtKB-KW"/>
</dbReference>
<evidence type="ECO:0000256" key="3">
    <source>
        <dbReference type="SAM" id="SignalP"/>
    </source>
</evidence>
<dbReference type="HOGENOM" id="CLU_1943412_0_0_1"/>
<dbReference type="EnsemblMetazoa" id="ISCW011577-RA">
    <property type="protein sequence ID" value="ISCW011577-PA"/>
    <property type="gene ID" value="ISCW011577"/>
</dbReference>
<reference evidence="6" key="2">
    <citation type="submission" date="2020-05" db="UniProtKB">
        <authorList>
            <consortium name="EnsemblMetazoa"/>
        </authorList>
    </citation>
    <scope>IDENTIFICATION</scope>
    <source>
        <strain evidence="6">wikel</strain>
    </source>
</reference>
<organism>
    <name type="scientific">Ixodes scapularis</name>
    <name type="common">Black-legged tick</name>
    <name type="synonym">Deer tick</name>
    <dbReference type="NCBI Taxonomy" id="6945"/>
    <lineage>
        <taxon>Eukaryota</taxon>
        <taxon>Metazoa</taxon>
        <taxon>Ecdysozoa</taxon>
        <taxon>Arthropoda</taxon>
        <taxon>Chelicerata</taxon>
        <taxon>Arachnida</taxon>
        <taxon>Acari</taxon>
        <taxon>Parasitiformes</taxon>
        <taxon>Ixodida</taxon>
        <taxon>Ixodoidea</taxon>
        <taxon>Ixodidae</taxon>
        <taxon>Ixodinae</taxon>
        <taxon>Ixodes</taxon>
    </lineage>
</organism>
<evidence type="ECO:0000256" key="1">
    <source>
        <dbReference type="ARBA" id="ARBA00022701"/>
    </source>
</evidence>
<dbReference type="EMBL" id="ABJB010067826">
    <property type="status" value="NOT_ANNOTATED_CDS"/>
    <property type="molecule type" value="Genomic_DNA"/>
</dbReference>
<evidence type="ECO:0007829" key="8">
    <source>
        <dbReference type="PeptideAtlas" id="B7Q6E6"/>
    </source>
</evidence>